<feature type="region of interest" description="Disordered" evidence="1">
    <location>
        <begin position="1"/>
        <end position="28"/>
    </location>
</feature>
<organism evidence="2 3">
    <name type="scientific">Trichinella patagoniensis</name>
    <dbReference type="NCBI Taxonomy" id="990121"/>
    <lineage>
        <taxon>Eukaryota</taxon>
        <taxon>Metazoa</taxon>
        <taxon>Ecdysozoa</taxon>
        <taxon>Nematoda</taxon>
        <taxon>Enoplea</taxon>
        <taxon>Dorylaimia</taxon>
        <taxon>Trichinellida</taxon>
        <taxon>Trichinellidae</taxon>
        <taxon>Trichinella</taxon>
    </lineage>
</organism>
<evidence type="ECO:0000313" key="3">
    <source>
        <dbReference type="Proteomes" id="UP000054783"/>
    </source>
</evidence>
<name>A0A0V0ZA02_9BILA</name>
<reference evidence="2 3" key="1">
    <citation type="submission" date="2015-01" db="EMBL/GenBank/DDBJ databases">
        <title>Evolution of Trichinella species and genotypes.</title>
        <authorList>
            <person name="Korhonen P.K."/>
            <person name="Edoardo P."/>
            <person name="Giuseppe L.R."/>
            <person name="Gasser R.B."/>
        </authorList>
    </citation>
    <scope>NUCLEOTIDE SEQUENCE [LARGE SCALE GENOMIC DNA]</scope>
    <source>
        <strain evidence="2">ISS2496</strain>
    </source>
</reference>
<dbReference type="Proteomes" id="UP000054783">
    <property type="component" value="Unassembled WGS sequence"/>
</dbReference>
<proteinExistence type="predicted"/>
<accession>A0A0V0ZA02</accession>
<dbReference type="AlphaFoldDB" id="A0A0V0ZA02"/>
<evidence type="ECO:0000256" key="1">
    <source>
        <dbReference type="SAM" id="MobiDB-lite"/>
    </source>
</evidence>
<sequence length="74" mass="8062">MPSNLSIAGVQNPQPVRTLWSSDPDSTTTDQRITVTIVRNDCSSKDTVQEASCEQGLIEPSPNGAVRAQHRRGR</sequence>
<comment type="caution">
    <text evidence="2">The sequence shown here is derived from an EMBL/GenBank/DDBJ whole genome shotgun (WGS) entry which is preliminary data.</text>
</comment>
<protein>
    <submittedName>
        <fullName evidence="2">Uncharacterized protein</fullName>
    </submittedName>
</protein>
<dbReference type="EMBL" id="JYDQ01000285">
    <property type="protein sequence ID" value="KRY09196.1"/>
    <property type="molecule type" value="Genomic_DNA"/>
</dbReference>
<evidence type="ECO:0000313" key="2">
    <source>
        <dbReference type="EMBL" id="KRY09196.1"/>
    </source>
</evidence>
<feature type="region of interest" description="Disordered" evidence="1">
    <location>
        <begin position="53"/>
        <end position="74"/>
    </location>
</feature>
<gene>
    <name evidence="2" type="ORF">T12_12953</name>
</gene>
<dbReference type="STRING" id="990121.A0A0V0ZA02"/>
<keyword evidence="3" id="KW-1185">Reference proteome</keyword>